<accession>A0A1Q5PNE5</accession>
<keyword evidence="1" id="KW-1133">Transmembrane helix</keyword>
<dbReference type="AlphaFoldDB" id="A0A1Q5PNE5"/>
<gene>
    <name evidence="2" type="ORF">BSR29_04290</name>
</gene>
<reference evidence="2 3" key="1">
    <citation type="submission" date="2016-11" db="EMBL/GenBank/DDBJ databases">
        <title>Actinomyces gypaetusis sp. nov. isolated from the vulture Gypaetus barbatus in Qinghai Tibet Plateau China.</title>
        <authorList>
            <person name="Meng X."/>
        </authorList>
    </citation>
    <scope>NUCLEOTIDE SEQUENCE [LARGE SCALE GENOMIC DNA]</scope>
    <source>
        <strain evidence="2 3">VUL4_2</strain>
    </source>
</reference>
<comment type="caution">
    <text evidence="2">The sequence shown here is derived from an EMBL/GenBank/DDBJ whole genome shotgun (WGS) entry which is preliminary data.</text>
</comment>
<evidence type="ECO:0000256" key="1">
    <source>
        <dbReference type="SAM" id="Phobius"/>
    </source>
</evidence>
<evidence type="ECO:0000313" key="2">
    <source>
        <dbReference type="EMBL" id="OKL49057.1"/>
    </source>
</evidence>
<keyword evidence="1" id="KW-0472">Membrane</keyword>
<dbReference type="Proteomes" id="UP000186785">
    <property type="component" value="Unassembled WGS sequence"/>
</dbReference>
<keyword evidence="1" id="KW-0812">Transmembrane</keyword>
<protein>
    <submittedName>
        <fullName evidence="2">Uncharacterized protein</fullName>
    </submittedName>
</protein>
<sequence>MSDFDSFEQARIWLAYGPERAVARTVAMLRTAFLVADRIYLDRNQLLDGIIFLALGPAGVARALGLEPGQDLPLMVGCQPLPHTSPFGPISNEAERIELFSTQCRAVSDSGFASAAKVAWELGKEPRLKESFSAADTPPLTLDLAELLWDFQPRRDQKNLPDPGLFERARVNRQTFLKDSRQQWQEAANEGRIQLTAWPDITQISDREFWSGDDQNARAPQTQVLVDQLQDYLAGEQQQIFARKLVVKWAAQQVRSGQLQPTEARSVIRWWTQIYENAVFKVLKGRQAAVPGNDGIQVSRLAFTNTTLPEDAASLLGVDPLNPAEQQIEKTWGLRKERRTRWQIFKTRVNPQRIYTGGPLRIEGQIIQAVHDMQPAQYRQLHNHPLVDRVQLRDSNSPRAWNDLILAIRDLADDTRSWGSRLKTGVFRFLFLAFFAIILGLHDARLLDGIFDRTFHGFFGTNLGSGFFDLTLWTLIAILVAFPYAELKELWRMGPTSMSSTMYFEAV</sequence>
<feature type="transmembrane region" description="Helical" evidence="1">
    <location>
        <begin position="467"/>
        <end position="485"/>
    </location>
</feature>
<dbReference type="EMBL" id="MQSV01000002">
    <property type="protein sequence ID" value="OKL49057.1"/>
    <property type="molecule type" value="Genomic_DNA"/>
</dbReference>
<feature type="transmembrane region" description="Helical" evidence="1">
    <location>
        <begin position="426"/>
        <end position="447"/>
    </location>
</feature>
<organism evidence="2 3">
    <name type="scientific">Boudabousia liubingyangii</name>
    <dbReference type="NCBI Taxonomy" id="1921764"/>
    <lineage>
        <taxon>Bacteria</taxon>
        <taxon>Bacillati</taxon>
        <taxon>Actinomycetota</taxon>
        <taxon>Actinomycetes</taxon>
        <taxon>Actinomycetales</taxon>
        <taxon>Actinomycetaceae</taxon>
        <taxon>Boudabousia</taxon>
    </lineage>
</organism>
<evidence type="ECO:0000313" key="3">
    <source>
        <dbReference type="Proteomes" id="UP000186785"/>
    </source>
</evidence>
<proteinExistence type="predicted"/>
<name>A0A1Q5PNE5_9ACTO</name>
<dbReference type="STRING" id="1921764.BSR28_03860"/>
<keyword evidence="3" id="KW-1185">Reference proteome</keyword>
<dbReference type="RefSeq" id="WP_073709046.1">
    <property type="nucleotide sequence ID" value="NZ_MQSV01000002.1"/>
</dbReference>